<dbReference type="FunFam" id="1.10.10.60:FF:000081">
    <property type="entry name" value="Empty spiracles homeobox 2"/>
    <property type="match status" value="1"/>
</dbReference>
<keyword evidence="2 5" id="KW-0238">DNA-binding</keyword>
<sequence length="683" mass="77844">MSGFSVADLIKPTLESLNSSEEKLFIKETMKRSIDEKNSLQLINTNIINNDNNDQSVMIVPLNSFEEHKNIMHRINSTRNDIVKKSRIEDNYISKSSNQSSENLVSDSEITLNSLQSTSQIKFHVNNASDIGSSSNTDIISESSPTISAQSFNSVNNLSKEEITIQSINKTNSDASIFSGSSQKTISNDFTLFPTVISSSSPLSSVTNSSSFGSNTEEQLQILLKLHNLFGITSPNKSISSNINLTNLNSIDNNFNDQPFLNNILPNPTQNSLGQSNPNISLNSYPETVVPFNSSYIMSIMINNILNKEQLEELNSSTSSSSLYQPYLNYLHHQNYLEQQMPQQKHQQQQLYHQQSTELNSQLTAVNRDRLIANFLKSRFMLDNNCGQNVFQDLNELAKLDHSNIPFNNYDNFIKNSMGRNVLIPSDSRKPKRIRTAFSPAQLFQLESAFEKNHYVVGQERKDLATDLNLTETQVKVWFQNRRTKYKRLHTDGKEILSDSNSKDQKSLSDEDGDSDDDDGDDDDDDDDEDEDDDDVDDKLVKRDEEEDNVMIKSINQNQNNLEFEHETHSKHPNSESSKRISINTFPIQNSYSITENKQLSPSKECQQYLDHSKSNNQRINDLSEMSKLNDYTKYTWNPLKRIHENLNTDIGIDRKQSSILHSSQHLLNTVNQNLNYLQHSCR</sequence>
<keyword evidence="4 5" id="KW-0539">Nucleus</keyword>
<feature type="DNA-binding region" description="Homeobox" evidence="5">
    <location>
        <begin position="431"/>
        <end position="490"/>
    </location>
</feature>
<dbReference type="PANTHER" id="PTHR24339:SF28">
    <property type="entry name" value="E5-RELATED"/>
    <property type="match status" value="1"/>
</dbReference>
<evidence type="ECO:0000256" key="4">
    <source>
        <dbReference type="ARBA" id="ARBA00023242"/>
    </source>
</evidence>
<comment type="subcellular location">
    <subcellularLocation>
        <location evidence="1 5 6">Nucleus</location>
    </subcellularLocation>
</comment>
<keyword evidence="3 5" id="KW-0371">Homeobox</keyword>
<dbReference type="Proteomes" id="UP000050790">
    <property type="component" value="Unassembled WGS sequence"/>
</dbReference>
<dbReference type="InterPro" id="IPR009057">
    <property type="entry name" value="Homeodomain-like_sf"/>
</dbReference>
<reference evidence="10" key="1">
    <citation type="submission" date="2023-11" db="UniProtKB">
        <authorList>
            <consortium name="WormBaseParasite"/>
        </authorList>
    </citation>
    <scope>IDENTIFICATION</scope>
</reference>
<evidence type="ECO:0000256" key="6">
    <source>
        <dbReference type="RuleBase" id="RU000682"/>
    </source>
</evidence>
<feature type="compositionally biased region" description="Acidic residues" evidence="7">
    <location>
        <begin position="510"/>
        <end position="537"/>
    </location>
</feature>
<dbReference type="GO" id="GO:0000981">
    <property type="term" value="F:DNA-binding transcription factor activity, RNA polymerase II-specific"/>
    <property type="evidence" value="ECO:0007669"/>
    <property type="project" value="InterPro"/>
</dbReference>
<evidence type="ECO:0000256" key="7">
    <source>
        <dbReference type="SAM" id="MobiDB-lite"/>
    </source>
</evidence>
<dbReference type="GO" id="GO:0005634">
    <property type="term" value="C:nucleus"/>
    <property type="evidence" value="ECO:0007669"/>
    <property type="project" value="UniProtKB-SubCell"/>
</dbReference>
<evidence type="ECO:0000259" key="8">
    <source>
        <dbReference type="PROSITE" id="PS50071"/>
    </source>
</evidence>
<feature type="compositionally biased region" description="Basic and acidic residues" evidence="7">
    <location>
        <begin position="563"/>
        <end position="579"/>
    </location>
</feature>
<protein>
    <recommendedName>
        <fullName evidence="8">Homeobox domain-containing protein</fullName>
    </recommendedName>
</protein>
<dbReference type="InterPro" id="IPR050877">
    <property type="entry name" value="EMX-VAX-Noto_Homeobox_TFs"/>
</dbReference>
<dbReference type="PANTHER" id="PTHR24339">
    <property type="entry name" value="HOMEOBOX PROTEIN EMX-RELATED"/>
    <property type="match status" value="1"/>
</dbReference>
<organism evidence="9 10">
    <name type="scientific">Schistosoma margrebowiei</name>
    <dbReference type="NCBI Taxonomy" id="48269"/>
    <lineage>
        <taxon>Eukaryota</taxon>
        <taxon>Metazoa</taxon>
        <taxon>Spiralia</taxon>
        <taxon>Lophotrochozoa</taxon>
        <taxon>Platyhelminthes</taxon>
        <taxon>Trematoda</taxon>
        <taxon>Digenea</taxon>
        <taxon>Strigeidida</taxon>
        <taxon>Schistosomatoidea</taxon>
        <taxon>Schistosomatidae</taxon>
        <taxon>Schistosoma</taxon>
    </lineage>
</organism>
<dbReference type="PROSITE" id="PS00027">
    <property type="entry name" value="HOMEOBOX_1"/>
    <property type="match status" value="1"/>
</dbReference>
<evidence type="ECO:0000313" key="10">
    <source>
        <dbReference type="WBParaSite" id="SMRG1_51600.1"/>
    </source>
</evidence>
<accession>A0AA84ZWD8</accession>
<evidence type="ECO:0000256" key="2">
    <source>
        <dbReference type="ARBA" id="ARBA00023125"/>
    </source>
</evidence>
<feature type="compositionally biased region" description="Basic and acidic residues" evidence="7">
    <location>
        <begin position="490"/>
        <end position="509"/>
    </location>
</feature>
<dbReference type="PROSITE" id="PS50071">
    <property type="entry name" value="HOMEOBOX_2"/>
    <property type="match status" value="1"/>
</dbReference>
<evidence type="ECO:0000313" key="9">
    <source>
        <dbReference type="Proteomes" id="UP000050790"/>
    </source>
</evidence>
<dbReference type="AlphaFoldDB" id="A0AA84ZWD8"/>
<dbReference type="InterPro" id="IPR001356">
    <property type="entry name" value="HD"/>
</dbReference>
<dbReference type="Pfam" id="PF00046">
    <property type="entry name" value="Homeodomain"/>
    <property type="match status" value="1"/>
</dbReference>
<feature type="domain" description="Homeobox" evidence="8">
    <location>
        <begin position="429"/>
        <end position="489"/>
    </location>
</feature>
<name>A0AA84ZWD8_9TREM</name>
<dbReference type="SMART" id="SM00389">
    <property type="entry name" value="HOX"/>
    <property type="match status" value="1"/>
</dbReference>
<proteinExistence type="predicted"/>
<dbReference type="InterPro" id="IPR017970">
    <property type="entry name" value="Homeobox_CS"/>
</dbReference>
<dbReference type="WBParaSite" id="SMRG1_51600.1">
    <property type="protein sequence ID" value="SMRG1_51600.1"/>
    <property type="gene ID" value="SMRG1_51600"/>
</dbReference>
<evidence type="ECO:0000256" key="5">
    <source>
        <dbReference type="PROSITE-ProRule" id="PRU00108"/>
    </source>
</evidence>
<feature type="region of interest" description="Disordered" evidence="7">
    <location>
        <begin position="490"/>
        <end position="582"/>
    </location>
</feature>
<evidence type="ECO:0000256" key="1">
    <source>
        <dbReference type="ARBA" id="ARBA00004123"/>
    </source>
</evidence>
<evidence type="ECO:0000256" key="3">
    <source>
        <dbReference type="ARBA" id="ARBA00023155"/>
    </source>
</evidence>
<dbReference type="SUPFAM" id="SSF46689">
    <property type="entry name" value="Homeodomain-like"/>
    <property type="match status" value="1"/>
</dbReference>
<dbReference type="CDD" id="cd00086">
    <property type="entry name" value="homeodomain"/>
    <property type="match status" value="1"/>
</dbReference>
<dbReference type="GO" id="GO:0000978">
    <property type="term" value="F:RNA polymerase II cis-regulatory region sequence-specific DNA binding"/>
    <property type="evidence" value="ECO:0007669"/>
    <property type="project" value="TreeGrafter"/>
</dbReference>
<dbReference type="Gene3D" id="1.10.10.60">
    <property type="entry name" value="Homeodomain-like"/>
    <property type="match status" value="1"/>
</dbReference>